<dbReference type="Proteomes" id="UP000466388">
    <property type="component" value="Unassembled WGS sequence"/>
</dbReference>
<reference evidence="1 2" key="1">
    <citation type="submission" date="2019-11" db="EMBL/GenBank/DDBJ databases">
        <title>Lactobacillus sp. nov. CRM56-3, isolated from fermented tea leaves.</title>
        <authorList>
            <person name="Phuengjayaem S."/>
            <person name="Tanasupawat S."/>
        </authorList>
    </citation>
    <scope>NUCLEOTIDE SEQUENCE [LARGE SCALE GENOMIC DNA]</scope>
    <source>
        <strain evidence="1 2">CRM56-3</strain>
    </source>
</reference>
<dbReference type="EMBL" id="WNJO01000009">
    <property type="protein sequence ID" value="MTV82677.1"/>
    <property type="molecule type" value="Genomic_DNA"/>
</dbReference>
<sequence>MSLGKNIGVGALAIGLGFSGISAVQQPTTAQARIRIHSYKQAERAVARKHGHYFHGRYYIWTVMGTYSHGHIKYLMRHHGHWVYWVRGMDYYGQKHRSAGSYWGHDYYVYLNGHVSSRY</sequence>
<dbReference type="AlphaFoldDB" id="A0A7X3C3A2"/>
<dbReference type="RefSeq" id="WP_155431947.1">
    <property type="nucleotide sequence ID" value="NZ_WNJO01000009.1"/>
</dbReference>
<name>A0A7X3C3A2_9LACO</name>
<organism evidence="1 2">
    <name type="scientific">Secundilactobacillus folii</name>
    <dbReference type="NCBI Taxonomy" id="2678357"/>
    <lineage>
        <taxon>Bacteria</taxon>
        <taxon>Bacillati</taxon>
        <taxon>Bacillota</taxon>
        <taxon>Bacilli</taxon>
        <taxon>Lactobacillales</taxon>
        <taxon>Lactobacillaceae</taxon>
        <taxon>Secundilactobacillus</taxon>
    </lineage>
</organism>
<keyword evidence="2" id="KW-1185">Reference proteome</keyword>
<protein>
    <submittedName>
        <fullName evidence="1">Uncharacterized protein</fullName>
    </submittedName>
</protein>
<accession>A0A7X3C3A2</accession>
<evidence type="ECO:0000313" key="1">
    <source>
        <dbReference type="EMBL" id="MTV82677.1"/>
    </source>
</evidence>
<comment type="caution">
    <text evidence="1">The sequence shown here is derived from an EMBL/GenBank/DDBJ whole genome shotgun (WGS) entry which is preliminary data.</text>
</comment>
<evidence type="ECO:0000313" key="2">
    <source>
        <dbReference type="Proteomes" id="UP000466388"/>
    </source>
</evidence>
<proteinExistence type="predicted"/>
<gene>
    <name evidence="1" type="ORF">GM612_08465</name>
</gene>